<gene>
    <name evidence="1" type="ORF">L6164_010281</name>
</gene>
<organism evidence="1 2">
    <name type="scientific">Bauhinia variegata</name>
    <name type="common">Purple orchid tree</name>
    <name type="synonym">Phanera variegata</name>
    <dbReference type="NCBI Taxonomy" id="167791"/>
    <lineage>
        <taxon>Eukaryota</taxon>
        <taxon>Viridiplantae</taxon>
        <taxon>Streptophyta</taxon>
        <taxon>Embryophyta</taxon>
        <taxon>Tracheophyta</taxon>
        <taxon>Spermatophyta</taxon>
        <taxon>Magnoliopsida</taxon>
        <taxon>eudicotyledons</taxon>
        <taxon>Gunneridae</taxon>
        <taxon>Pentapetalae</taxon>
        <taxon>rosids</taxon>
        <taxon>fabids</taxon>
        <taxon>Fabales</taxon>
        <taxon>Fabaceae</taxon>
        <taxon>Cercidoideae</taxon>
        <taxon>Cercideae</taxon>
        <taxon>Bauhiniinae</taxon>
        <taxon>Bauhinia</taxon>
    </lineage>
</organism>
<keyword evidence="2" id="KW-1185">Reference proteome</keyword>
<name>A0ACB9PML7_BAUVA</name>
<evidence type="ECO:0000313" key="1">
    <source>
        <dbReference type="EMBL" id="KAI4349721.1"/>
    </source>
</evidence>
<dbReference type="EMBL" id="CM039429">
    <property type="protein sequence ID" value="KAI4349721.1"/>
    <property type="molecule type" value="Genomic_DNA"/>
</dbReference>
<reference evidence="1 2" key="1">
    <citation type="journal article" date="2022" name="DNA Res.">
        <title>Chromosomal-level genome assembly of the orchid tree Bauhinia variegata (Leguminosae; Cercidoideae) supports the allotetraploid origin hypothesis of Bauhinia.</title>
        <authorList>
            <person name="Zhong Y."/>
            <person name="Chen Y."/>
            <person name="Zheng D."/>
            <person name="Pang J."/>
            <person name="Liu Y."/>
            <person name="Luo S."/>
            <person name="Meng S."/>
            <person name="Qian L."/>
            <person name="Wei D."/>
            <person name="Dai S."/>
            <person name="Zhou R."/>
        </authorList>
    </citation>
    <scope>NUCLEOTIDE SEQUENCE [LARGE SCALE GENOMIC DNA]</scope>
    <source>
        <strain evidence="1">BV-YZ2020</strain>
    </source>
</reference>
<protein>
    <submittedName>
        <fullName evidence="1">Uncharacterized protein</fullName>
    </submittedName>
</protein>
<proteinExistence type="predicted"/>
<comment type="caution">
    <text evidence="1">The sequence shown here is derived from an EMBL/GenBank/DDBJ whole genome shotgun (WGS) entry which is preliminary data.</text>
</comment>
<evidence type="ECO:0000313" key="2">
    <source>
        <dbReference type="Proteomes" id="UP000828941"/>
    </source>
</evidence>
<dbReference type="Proteomes" id="UP000828941">
    <property type="component" value="Chromosome 4"/>
</dbReference>
<sequence length="502" mass="57916">MGRAPCCEKVGLKKGRWTADEDEILIKYIQANGEGSWRSLPKNAGLLRCGKSCRLRWINYLRADLKRGNISPQEEHVIIRLHASLGNRWSLIASHLPGRTDNEIKNYWNSHLCRRIDTFRRVTNISDTTKMIMDVHSNSNIPPKRRRGGKTSRWAMKKNKSNRKERDQKRKESSTVGVINEKEAVPVPTTLAVENEILSTAMEDFMALEAEQVDNSSESDARVTSCDQDQGLQLEEVEIPDQTEDIDGGGALCIDDSFDPSWLLDDGDGVSTLNDERDGHFNKGELVGVVNNANESDIGRVDFSCPPKMAARQELETEKRDHEEWFSSVTTSVFYDNWDWDMDWDGAVLQLENHESRDESWLADKEELVSWLWEDDHDWESTDSQNLPDIESDIGKVDFLCPPKMAASQELELETEKRDREEWFSSVTTSVFYDNWDMDWDGAVLQLENHESRDESWLADKEELVSWLWEDDHDWESTDSQNLRDIDPEKYNAVSIIEKYEE</sequence>
<accession>A0ACB9PML7</accession>